<dbReference type="EMBL" id="KX957969">
    <property type="protein sequence ID" value="APU90982.1"/>
    <property type="molecule type" value="Genomic_DNA"/>
</dbReference>
<protein>
    <submittedName>
        <fullName evidence="2">Plasmid recombination enzyme</fullName>
    </submittedName>
</protein>
<geneLocation type="plasmid" evidence="2">
    <name>pVAS114</name>
</geneLocation>
<feature type="region of interest" description="Disordered" evidence="1">
    <location>
        <begin position="29"/>
        <end position="53"/>
    </location>
</feature>
<dbReference type="Gene3D" id="3.30.930.30">
    <property type="match status" value="1"/>
</dbReference>
<dbReference type="CDD" id="cd17242">
    <property type="entry name" value="MobM_relaxase"/>
    <property type="match status" value="1"/>
</dbReference>
<feature type="region of interest" description="Disordered" evidence="1">
    <location>
        <begin position="295"/>
        <end position="328"/>
    </location>
</feature>
<evidence type="ECO:0000256" key="1">
    <source>
        <dbReference type="SAM" id="MobiDB-lite"/>
    </source>
</evidence>
<dbReference type="Pfam" id="PF01076">
    <property type="entry name" value="Mob_Pre"/>
    <property type="match status" value="1"/>
</dbReference>
<dbReference type="AlphaFoldDB" id="A0A1P8DPD3"/>
<proteinExistence type="predicted"/>
<dbReference type="RefSeq" id="WP_181387648.1">
    <property type="nucleotide sequence ID" value="NZ_KX957969.1"/>
</dbReference>
<name>A0A1P8DPD3_VIBAL</name>
<reference evidence="2" key="1">
    <citation type="submission" date="2016-10" db="EMBL/GenBank/DDBJ databases">
        <title>Evolution and Comparative Genomics of Conjugative MDR Plasmids in Vibrio species.</title>
        <authorList>
            <person name="Li R."/>
            <person name="Ye L."/>
            <person name="Wong M.Ho.Yin."/>
            <person name="Zheng Z."/>
            <person name="Chan E.Wai.Chi."/>
            <person name="Chen S."/>
        </authorList>
    </citation>
    <scope>NUCLEOTIDE SEQUENCE</scope>
    <source>
        <plasmid evidence="2">pVAS114</plasmid>
    </source>
</reference>
<accession>A0A1P8DPD3</accession>
<sequence>MAFAIMRAKKLNSMGTVAAALQHCYRDRETPNADQERTPDNDHLAARSTDEAMGKLRERLPEKRRKDAVLAVEYVMSASPEWWQTASADQQREFFKRSTEWLADKYGAENVVTATIHRDELTPHLSAFVVPRTADGRLSAKEFIGNRTKMSQDQTSYAERVADLGLERGIEGSSATHQRVKTHYGAIQQAGRDVPHLTPDELKPQKVKGVSLAEKVFGAVETVEGVAQRLNAKIMGSVQPMAEKAAVSAQNERRAKKLRETLAQQQKRLQALQEPFKGLSKDQVAGLIRQAVKLRQENEQEKQERAQQIKERFKAKRERERSDRSRGR</sequence>
<dbReference type="InterPro" id="IPR001668">
    <property type="entry name" value="Mob_Pre"/>
</dbReference>
<dbReference type="GO" id="GO:0003677">
    <property type="term" value="F:DNA binding"/>
    <property type="evidence" value="ECO:0007669"/>
    <property type="project" value="InterPro"/>
</dbReference>
<keyword evidence="2" id="KW-0614">Plasmid</keyword>
<dbReference type="NCBIfam" id="NF041497">
    <property type="entry name" value="MobV"/>
    <property type="match status" value="1"/>
</dbReference>
<evidence type="ECO:0000313" key="2">
    <source>
        <dbReference type="EMBL" id="APU90982.1"/>
    </source>
</evidence>
<organism evidence="2">
    <name type="scientific">Vibrio alginolyticus</name>
    <dbReference type="NCBI Taxonomy" id="663"/>
    <lineage>
        <taxon>Bacteria</taxon>
        <taxon>Pseudomonadati</taxon>
        <taxon>Pseudomonadota</taxon>
        <taxon>Gammaproteobacteria</taxon>
        <taxon>Vibrionales</taxon>
        <taxon>Vibrionaceae</taxon>
        <taxon>Vibrio</taxon>
    </lineage>
</organism>
<dbReference type="GO" id="GO:0006310">
    <property type="term" value="P:DNA recombination"/>
    <property type="evidence" value="ECO:0007669"/>
    <property type="project" value="InterPro"/>
</dbReference>